<dbReference type="Proteomes" id="UP000277766">
    <property type="component" value="Unassembled WGS sequence"/>
</dbReference>
<dbReference type="RefSeq" id="WP_126352215.1">
    <property type="nucleotide sequence ID" value="NZ_CP086380.1"/>
</dbReference>
<dbReference type="Pfam" id="PF10016">
    <property type="entry name" value="DUF2259"/>
    <property type="match status" value="1"/>
</dbReference>
<name>A0A431VTZ3_9DEIO</name>
<feature type="region of interest" description="Disordered" evidence="1">
    <location>
        <begin position="223"/>
        <end position="253"/>
    </location>
</feature>
<gene>
    <name evidence="3" type="ORF">EJ104_07915</name>
</gene>
<feature type="compositionally biased region" description="Low complexity" evidence="1">
    <location>
        <begin position="239"/>
        <end position="253"/>
    </location>
</feature>
<dbReference type="AlphaFoldDB" id="A0A431VTZ3"/>
<evidence type="ECO:0000313" key="3">
    <source>
        <dbReference type="EMBL" id="RTR26686.1"/>
    </source>
</evidence>
<dbReference type="EMBL" id="RXPE01000014">
    <property type="protein sequence ID" value="RTR26686.1"/>
    <property type="molecule type" value="Genomic_DNA"/>
</dbReference>
<dbReference type="OrthoDB" id="63067at2"/>
<keyword evidence="2" id="KW-0732">Signal</keyword>
<evidence type="ECO:0000256" key="1">
    <source>
        <dbReference type="SAM" id="MobiDB-lite"/>
    </source>
</evidence>
<organism evidence="3 4">
    <name type="scientific">Deinococcus radiophilus</name>
    <dbReference type="NCBI Taxonomy" id="32062"/>
    <lineage>
        <taxon>Bacteria</taxon>
        <taxon>Thermotogati</taxon>
        <taxon>Deinococcota</taxon>
        <taxon>Deinococci</taxon>
        <taxon>Deinococcales</taxon>
        <taxon>Deinococcaceae</taxon>
        <taxon>Deinococcus</taxon>
    </lineage>
</organism>
<keyword evidence="4" id="KW-1185">Reference proteome</keyword>
<accession>A0A431VTZ3</accession>
<comment type="caution">
    <text evidence="3">The sequence shown here is derived from an EMBL/GenBank/DDBJ whole genome shotgun (WGS) entry which is preliminary data.</text>
</comment>
<feature type="chain" id="PRO_5019178083" evidence="2">
    <location>
        <begin position="19"/>
        <end position="253"/>
    </location>
</feature>
<reference evidence="3 4" key="1">
    <citation type="submission" date="2018-12" db="EMBL/GenBank/DDBJ databases">
        <title>Deinococcus radiophilus ATCC 27603 genome sequencing and assembly.</title>
        <authorList>
            <person name="Maclea K.S."/>
            <person name="Maynard C.R."/>
        </authorList>
    </citation>
    <scope>NUCLEOTIDE SEQUENCE [LARGE SCALE GENOMIC DNA]</scope>
    <source>
        <strain evidence="3 4">ATCC 27603</strain>
    </source>
</reference>
<sequence length="253" mass="27211">MKKILALMLTLLATQASAADLPQPYRYGFSEGGAYHLMLTHWVADGSGFPAAELRVVRQGVGVLISDRLVLREAAEGTTSAQVAEQLLTRHAARLRQLGLERPIPGQMLWAQALPLPSLAGWPAQEPQTVTLNSGLGSTVRTLEVRPQAAYNHCEYRGLLPADPVGLRLRVNGQDWFRDAAQLPAGRNCVAAYRLEAAWQYGDAVAVLLRGYGPGFEGPDAHPITFLNRAPAPSGTPTPVSQAQPAPQEQVAP</sequence>
<feature type="signal peptide" evidence="2">
    <location>
        <begin position="1"/>
        <end position="18"/>
    </location>
</feature>
<proteinExistence type="predicted"/>
<protein>
    <submittedName>
        <fullName evidence="3">DUF2259 domain-containing protein</fullName>
    </submittedName>
</protein>
<dbReference type="InterPro" id="IPR018725">
    <property type="entry name" value="DUF2259_secreted"/>
</dbReference>
<evidence type="ECO:0000313" key="4">
    <source>
        <dbReference type="Proteomes" id="UP000277766"/>
    </source>
</evidence>
<evidence type="ECO:0000256" key="2">
    <source>
        <dbReference type="SAM" id="SignalP"/>
    </source>
</evidence>